<protein>
    <submittedName>
        <fullName evidence="2">Putative hydrophobic protein (TIGR00341 family)</fullName>
    </submittedName>
</protein>
<name>A0A419WKL9_9EURY</name>
<dbReference type="EMBL" id="RAPO01000002">
    <property type="protein sequence ID" value="RKD95966.1"/>
    <property type="molecule type" value="Genomic_DNA"/>
</dbReference>
<dbReference type="Proteomes" id="UP000283805">
    <property type="component" value="Unassembled WGS sequence"/>
</dbReference>
<feature type="transmembrane region" description="Helical" evidence="1">
    <location>
        <begin position="245"/>
        <end position="267"/>
    </location>
</feature>
<dbReference type="Pfam" id="PF04087">
    <property type="entry name" value="DUF389"/>
    <property type="match status" value="1"/>
</dbReference>
<keyword evidence="1" id="KW-0472">Membrane</keyword>
<keyword evidence="3" id="KW-1185">Reference proteome</keyword>
<organism evidence="2 3">
    <name type="scientific">Halopiger aswanensis</name>
    <dbReference type="NCBI Taxonomy" id="148449"/>
    <lineage>
        <taxon>Archaea</taxon>
        <taxon>Methanobacteriati</taxon>
        <taxon>Methanobacteriota</taxon>
        <taxon>Stenosarchaea group</taxon>
        <taxon>Halobacteria</taxon>
        <taxon>Halobacteriales</taxon>
        <taxon>Natrialbaceae</taxon>
        <taxon>Halopiger</taxon>
    </lineage>
</organism>
<accession>A0A419WKL9</accession>
<feature type="transmembrane region" description="Helical" evidence="1">
    <location>
        <begin position="115"/>
        <end position="135"/>
    </location>
</feature>
<dbReference type="RefSeq" id="WP_120245178.1">
    <property type="nucleotide sequence ID" value="NZ_RAPO01000002.1"/>
</dbReference>
<feature type="transmembrane region" description="Helical" evidence="1">
    <location>
        <begin position="175"/>
        <end position="200"/>
    </location>
</feature>
<feature type="transmembrane region" description="Helical" evidence="1">
    <location>
        <begin position="319"/>
        <end position="341"/>
    </location>
</feature>
<dbReference type="NCBIfam" id="TIGR00341">
    <property type="entry name" value="TIGR00341 family protein"/>
    <property type="match status" value="1"/>
</dbReference>
<dbReference type="PANTHER" id="PTHR20992:SF9">
    <property type="entry name" value="AT15442P-RELATED"/>
    <property type="match status" value="1"/>
</dbReference>
<dbReference type="AlphaFoldDB" id="A0A419WKL9"/>
<dbReference type="OrthoDB" id="3266at2157"/>
<evidence type="ECO:0000313" key="3">
    <source>
        <dbReference type="Proteomes" id="UP000283805"/>
    </source>
</evidence>
<feature type="transmembrane region" description="Helical" evidence="1">
    <location>
        <begin position="273"/>
        <end position="298"/>
    </location>
</feature>
<reference evidence="2 3" key="1">
    <citation type="submission" date="2018-09" db="EMBL/GenBank/DDBJ databases">
        <title>Genomic Encyclopedia of Archaeal and Bacterial Type Strains, Phase II (KMG-II): from individual species to whole genera.</title>
        <authorList>
            <person name="Goeker M."/>
        </authorList>
    </citation>
    <scope>NUCLEOTIDE SEQUENCE [LARGE SCALE GENOMIC DNA]</scope>
    <source>
        <strain evidence="2 3">DSM 13151</strain>
    </source>
</reference>
<sequence>MRLVQLTVPTGKRETILEALDEREIDYVLTDEDSNRDYTAVVYFPLPDPAVEPVLDELQSVGVDEDAYTVVVDAETVVSRRFEALREEYENGDVESDRISRQELQAEADDLTPTFGVYAIMTVISALVATAGLLLDSPAVVVGSMVIAPLIGPALGASVGTVIDDEELFKESVLYQILGVVLAIAAAAVFAFIVRTANVVPPGLEIDMVSEISERLTPDLLSLVIALGAGVAGIISIATGTSVALVGVMIAAALIPPAAAAGVALAWGQPSAAIGATALVLVNILSVNLAGLVTLWYAGYRPESLFSLGETEQRLRRRIVALGFIVLVFAVFLGAITYASYTTATFEQNANEEVEQVLAAEEFEQYQLLEFEVVMGDDYPFLGPERVIVTIGGPPDATAPELADVLHERINRHTDESVRIEIRYVTIIER</sequence>
<keyword evidence="1" id="KW-0812">Transmembrane</keyword>
<dbReference type="PANTHER" id="PTHR20992">
    <property type="entry name" value="AT15442P-RELATED"/>
    <property type="match status" value="1"/>
</dbReference>
<feature type="transmembrane region" description="Helical" evidence="1">
    <location>
        <begin position="220"/>
        <end position="238"/>
    </location>
</feature>
<keyword evidence="1" id="KW-1133">Transmembrane helix</keyword>
<dbReference type="InterPro" id="IPR005240">
    <property type="entry name" value="DUF389"/>
</dbReference>
<feature type="transmembrane region" description="Helical" evidence="1">
    <location>
        <begin position="141"/>
        <end position="163"/>
    </location>
</feature>
<evidence type="ECO:0000256" key="1">
    <source>
        <dbReference type="SAM" id="Phobius"/>
    </source>
</evidence>
<gene>
    <name evidence="2" type="ORF">ATJ93_2829</name>
</gene>
<proteinExistence type="predicted"/>
<comment type="caution">
    <text evidence="2">The sequence shown here is derived from an EMBL/GenBank/DDBJ whole genome shotgun (WGS) entry which is preliminary data.</text>
</comment>
<evidence type="ECO:0000313" key="2">
    <source>
        <dbReference type="EMBL" id="RKD95966.1"/>
    </source>
</evidence>